<evidence type="ECO:0000313" key="2">
    <source>
        <dbReference type="EMBL" id="AKW47188.1"/>
    </source>
</evidence>
<proteinExistence type="evidence at transcript level"/>
<feature type="chain" id="PRO_5006587793" evidence="1">
    <location>
        <begin position="19"/>
        <end position="118"/>
    </location>
</feature>
<accession>A0A0R8PHD5</accession>
<evidence type="ECO:0000256" key="1">
    <source>
        <dbReference type="SAM" id="SignalP"/>
    </source>
</evidence>
<feature type="signal peptide" evidence="1">
    <location>
        <begin position="1"/>
        <end position="18"/>
    </location>
</feature>
<dbReference type="InterPro" id="IPR036682">
    <property type="entry name" value="OS_D_A10/PebIII_sf"/>
</dbReference>
<dbReference type="AlphaFoldDB" id="A0A0R8PHD5"/>
<keyword evidence="1" id="KW-0732">Signal</keyword>
<dbReference type="PANTHER" id="PTHR11257:SF12">
    <property type="entry name" value="EJACULATORY BULB-SPECIFIC PROTEIN 3-RELATED"/>
    <property type="match status" value="1"/>
</dbReference>
<dbReference type="Pfam" id="PF03392">
    <property type="entry name" value="OS-D"/>
    <property type="match status" value="1"/>
</dbReference>
<dbReference type="Gene3D" id="1.10.2080.10">
    <property type="entry name" value="Insect odorant-binding protein A10/Ejaculatory bulb-specific protein 3"/>
    <property type="match status" value="1"/>
</dbReference>
<dbReference type="EMBL" id="KP082896">
    <property type="protein sequence ID" value="AKW47188.1"/>
    <property type="molecule type" value="mRNA"/>
</dbReference>
<name>A0A0R8PHD5_CHRPA</name>
<dbReference type="PANTHER" id="PTHR11257">
    <property type="entry name" value="CHEMOSENSORY PROTEIN-RELATED"/>
    <property type="match status" value="1"/>
</dbReference>
<reference evidence="2" key="1">
    <citation type="submission" date="2014-10" db="EMBL/GenBank/DDBJ databases">
        <title>Identification and comparison of genes expressed in the antennae of Chrysopa pallens and Chrysoperla sinica.</title>
        <authorList>
            <person name="Li Z."/>
        </authorList>
    </citation>
    <scope>NUCLEOTIDE SEQUENCE</scope>
</reference>
<organism evidence="2">
    <name type="scientific">Chrysopa pallens</name>
    <name type="common">Green lacewing</name>
    <name type="synonym">Hemerobius pallens</name>
    <dbReference type="NCBI Taxonomy" id="417485"/>
    <lineage>
        <taxon>Eukaryota</taxon>
        <taxon>Metazoa</taxon>
        <taxon>Ecdysozoa</taxon>
        <taxon>Arthropoda</taxon>
        <taxon>Hexapoda</taxon>
        <taxon>Insecta</taxon>
        <taxon>Pterygota</taxon>
        <taxon>Neoptera</taxon>
        <taxon>Endopterygota</taxon>
        <taxon>Neuroptera</taxon>
        <taxon>Hemerobiiformia</taxon>
        <taxon>Chrysopidae</taxon>
        <taxon>Chrysopinae</taxon>
        <taxon>Chrysopa</taxon>
    </lineage>
</organism>
<dbReference type="SUPFAM" id="SSF100910">
    <property type="entry name" value="Chemosensory protein Csp2"/>
    <property type="match status" value="1"/>
</dbReference>
<sequence length="118" mass="13437">MKLSVAFVLLMCVVGVYLVDLDAIDVDEVISNPRLLNNMINCICRDKKCTPEGKAIKDRIATSISTSCAECSDKQKTNIRKAGRYVQQNRPDDWKCITDRYDPEGKYKDSYTRFFASN</sequence>
<protein>
    <submittedName>
        <fullName evidence="2">Chemosensory protein 10</fullName>
    </submittedName>
</protein>
<dbReference type="InterPro" id="IPR005055">
    <property type="entry name" value="A10/PebIII"/>
</dbReference>